<dbReference type="SUPFAM" id="SSF88713">
    <property type="entry name" value="Glycoside hydrolase/deacetylase"/>
    <property type="match status" value="1"/>
</dbReference>
<feature type="compositionally biased region" description="Basic and acidic residues" evidence="1">
    <location>
        <begin position="59"/>
        <end position="70"/>
    </location>
</feature>
<comment type="caution">
    <text evidence="3">The sequence shown here is derived from an EMBL/GenBank/DDBJ whole genome shotgun (WGS) entry which is preliminary data.</text>
</comment>
<reference evidence="3" key="1">
    <citation type="submission" date="2022-12" db="EMBL/GenBank/DDBJ databases">
        <title>Clostridium sp. nov., isolated from industrial wastewater.</title>
        <authorList>
            <person name="Jiayan W."/>
        </authorList>
    </citation>
    <scope>NUCLEOTIDE SEQUENCE</scope>
    <source>
        <strain evidence="3">ZC22-4</strain>
    </source>
</reference>
<evidence type="ECO:0000256" key="1">
    <source>
        <dbReference type="SAM" id="MobiDB-lite"/>
    </source>
</evidence>
<evidence type="ECO:0000259" key="2">
    <source>
        <dbReference type="PROSITE" id="PS51677"/>
    </source>
</evidence>
<dbReference type="InterPro" id="IPR011330">
    <property type="entry name" value="Glyco_hydro/deAcase_b/a-brl"/>
</dbReference>
<proteinExistence type="predicted"/>
<feature type="domain" description="NodB homology" evidence="2">
    <location>
        <begin position="97"/>
        <end position="290"/>
    </location>
</feature>
<dbReference type="PANTHER" id="PTHR10587">
    <property type="entry name" value="GLYCOSYL TRANSFERASE-RELATED"/>
    <property type="match status" value="1"/>
</dbReference>
<feature type="region of interest" description="Disordered" evidence="1">
    <location>
        <begin position="44"/>
        <end position="98"/>
    </location>
</feature>
<sequence>MSNHNKKPRKKTALAVSILALLLFGLGFFFVNSHNKEATVQASKNNITSENSKSVNQENAKDNKEVKNDKNSNQVLSTKKGNTDGPNNQTPKPTGDKSVYLTFDDGPSTKVTPQILKILDEFNVKASFFLVGKSVNIYPNLVKEEKSKGHAVCNHTYSHNYGYLYSNPNTFIKDVQKCDDALKSVLGQETNKIIRFPGGGFYKKRAPYRTLAKNKGFKAIDWTVETGDARTNNVPVDKLISNLKLEMDRCPKSKKNNIVVLMHDISTKQTTADALPQVIQYFKSQGYTFKTLEQYPFK</sequence>
<dbReference type="InterPro" id="IPR002509">
    <property type="entry name" value="NODB_dom"/>
</dbReference>
<organism evidence="3 4">
    <name type="scientific">Clostridium brassicae</name>
    <dbReference type="NCBI Taxonomy" id="2999072"/>
    <lineage>
        <taxon>Bacteria</taxon>
        <taxon>Bacillati</taxon>
        <taxon>Bacillota</taxon>
        <taxon>Clostridia</taxon>
        <taxon>Eubacteriales</taxon>
        <taxon>Clostridiaceae</taxon>
        <taxon>Clostridium</taxon>
    </lineage>
</organism>
<evidence type="ECO:0000313" key="4">
    <source>
        <dbReference type="Proteomes" id="UP001144612"/>
    </source>
</evidence>
<accession>A0ABT4DAD1</accession>
<feature type="compositionally biased region" description="Polar residues" evidence="1">
    <location>
        <begin position="44"/>
        <end position="58"/>
    </location>
</feature>
<dbReference type="CDD" id="cd10944">
    <property type="entry name" value="CE4_SmPgdA_like"/>
    <property type="match status" value="1"/>
</dbReference>
<dbReference type="InterPro" id="IPR050248">
    <property type="entry name" value="Polysacc_deacetylase_ArnD"/>
</dbReference>
<dbReference type="RefSeq" id="WP_268061670.1">
    <property type="nucleotide sequence ID" value="NZ_JAPQFJ010000011.1"/>
</dbReference>
<dbReference type="EMBL" id="JAPQFJ010000011">
    <property type="protein sequence ID" value="MCY6959247.1"/>
    <property type="molecule type" value="Genomic_DNA"/>
</dbReference>
<feature type="compositionally biased region" description="Polar residues" evidence="1">
    <location>
        <begin position="71"/>
        <end position="92"/>
    </location>
</feature>
<evidence type="ECO:0000313" key="3">
    <source>
        <dbReference type="EMBL" id="MCY6959247.1"/>
    </source>
</evidence>
<dbReference type="Proteomes" id="UP001144612">
    <property type="component" value="Unassembled WGS sequence"/>
</dbReference>
<dbReference type="PROSITE" id="PS51677">
    <property type="entry name" value="NODB"/>
    <property type="match status" value="1"/>
</dbReference>
<gene>
    <name evidence="3" type="ORF">OW729_11585</name>
</gene>
<dbReference type="Gene3D" id="3.20.20.370">
    <property type="entry name" value="Glycoside hydrolase/deacetylase"/>
    <property type="match status" value="1"/>
</dbReference>
<name>A0ABT4DAD1_9CLOT</name>
<protein>
    <submittedName>
        <fullName evidence="3">Polysaccharide deacetylase</fullName>
    </submittedName>
</protein>
<dbReference type="PANTHER" id="PTHR10587:SF125">
    <property type="entry name" value="POLYSACCHARIDE DEACETYLASE YHEN-RELATED"/>
    <property type="match status" value="1"/>
</dbReference>
<dbReference type="Pfam" id="PF01522">
    <property type="entry name" value="Polysacc_deac_1"/>
    <property type="match status" value="1"/>
</dbReference>
<keyword evidence="4" id="KW-1185">Reference proteome</keyword>